<keyword evidence="3" id="KW-1185">Reference proteome</keyword>
<protein>
    <submittedName>
        <fullName evidence="2">Uncharacterized protein</fullName>
    </submittedName>
</protein>
<comment type="caution">
    <text evidence="2">The sequence shown here is derived from an EMBL/GenBank/DDBJ whole genome shotgun (WGS) entry which is preliminary data.</text>
</comment>
<evidence type="ECO:0000313" key="3">
    <source>
        <dbReference type="Proteomes" id="UP000326396"/>
    </source>
</evidence>
<evidence type="ECO:0000313" key="2">
    <source>
        <dbReference type="EMBL" id="KAD4386058.1"/>
    </source>
</evidence>
<sequence>MRSNVISHHHRSPQSNNFHRSENKKQFRKGKENRKCLSHPPSATPQQGCPLVVPLGIPDYPKRFLRCLIASQIDAYTAAPSTHVDPPFFFSSSSHLIHVESCMAHTEPFHNHKDRLLSRLSSSH</sequence>
<proteinExistence type="predicted"/>
<feature type="compositionally biased region" description="Basic and acidic residues" evidence="1">
    <location>
        <begin position="19"/>
        <end position="35"/>
    </location>
</feature>
<organism evidence="2 3">
    <name type="scientific">Mikania micrantha</name>
    <name type="common">bitter vine</name>
    <dbReference type="NCBI Taxonomy" id="192012"/>
    <lineage>
        <taxon>Eukaryota</taxon>
        <taxon>Viridiplantae</taxon>
        <taxon>Streptophyta</taxon>
        <taxon>Embryophyta</taxon>
        <taxon>Tracheophyta</taxon>
        <taxon>Spermatophyta</taxon>
        <taxon>Magnoliopsida</taxon>
        <taxon>eudicotyledons</taxon>
        <taxon>Gunneridae</taxon>
        <taxon>Pentapetalae</taxon>
        <taxon>asterids</taxon>
        <taxon>campanulids</taxon>
        <taxon>Asterales</taxon>
        <taxon>Asteraceae</taxon>
        <taxon>Asteroideae</taxon>
        <taxon>Heliantheae alliance</taxon>
        <taxon>Eupatorieae</taxon>
        <taxon>Mikania</taxon>
    </lineage>
</organism>
<feature type="region of interest" description="Disordered" evidence="1">
    <location>
        <begin position="1"/>
        <end position="45"/>
    </location>
</feature>
<reference evidence="2 3" key="1">
    <citation type="submission" date="2019-05" db="EMBL/GenBank/DDBJ databases">
        <title>Mikania micrantha, genome provides insights into the molecular mechanism of rapid growth.</title>
        <authorList>
            <person name="Liu B."/>
        </authorList>
    </citation>
    <scope>NUCLEOTIDE SEQUENCE [LARGE SCALE GENOMIC DNA]</scope>
    <source>
        <strain evidence="2">NLD-2019</strain>
        <tissue evidence="2">Leaf</tissue>
    </source>
</reference>
<dbReference type="AlphaFoldDB" id="A0A5N6N9R4"/>
<evidence type="ECO:0000256" key="1">
    <source>
        <dbReference type="SAM" id="MobiDB-lite"/>
    </source>
</evidence>
<name>A0A5N6N9R4_9ASTR</name>
<dbReference type="EMBL" id="SZYD01000013">
    <property type="protein sequence ID" value="KAD4386058.1"/>
    <property type="molecule type" value="Genomic_DNA"/>
</dbReference>
<gene>
    <name evidence="2" type="ORF">E3N88_26227</name>
</gene>
<dbReference type="Proteomes" id="UP000326396">
    <property type="component" value="Linkage Group LG3"/>
</dbReference>
<accession>A0A5N6N9R4</accession>